<dbReference type="STRING" id="880070.Cycma_0282"/>
<evidence type="ECO:0000313" key="2">
    <source>
        <dbReference type="Proteomes" id="UP000001635"/>
    </source>
</evidence>
<dbReference type="OrthoDB" id="9958414at2"/>
<proteinExistence type="predicted"/>
<dbReference type="RefSeq" id="WP_014018362.1">
    <property type="nucleotide sequence ID" value="NC_015914.1"/>
</dbReference>
<dbReference type="Proteomes" id="UP000001635">
    <property type="component" value="Chromosome"/>
</dbReference>
<sequence length="89" mass="10322">MDYLIQLKKIAKSRENAYRIAKREEIGKLKAITNIIKVADYFSGKSEEVQLKAVARVERDILTILPDPRSRYSRLRDKMLDLIAKSKEA</sequence>
<keyword evidence="2" id="KW-1185">Reference proteome</keyword>
<dbReference type="HOGENOM" id="CLU_2449695_0_0_10"/>
<dbReference type="AlphaFoldDB" id="G0J3C2"/>
<protein>
    <submittedName>
        <fullName evidence="1">Uncharacterized protein</fullName>
    </submittedName>
</protein>
<name>G0J3C2_CYCMS</name>
<dbReference type="EMBL" id="CP002955">
    <property type="protein sequence ID" value="AEL24063.1"/>
    <property type="molecule type" value="Genomic_DNA"/>
</dbReference>
<dbReference type="KEGG" id="cmr:Cycma_0282"/>
<organism evidence="1 2">
    <name type="scientific">Cyclobacterium marinum (strain ATCC 25205 / DSM 745 / LMG 13164 / NCIMB 1802)</name>
    <name type="common">Flectobacillus marinus</name>
    <dbReference type="NCBI Taxonomy" id="880070"/>
    <lineage>
        <taxon>Bacteria</taxon>
        <taxon>Pseudomonadati</taxon>
        <taxon>Bacteroidota</taxon>
        <taxon>Cytophagia</taxon>
        <taxon>Cytophagales</taxon>
        <taxon>Cyclobacteriaceae</taxon>
        <taxon>Cyclobacterium</taxon>
    </lineage>
</organism>
<gene>
    <name evidence="1" type="ordered locus">Cycma_0282</name>
</gene>
<reference evidence="2" key="1">
    <citation type="submission" date="2011-07" db="EMBL/GenBank/DDBJ databases">
        <title>The complete genome of Cyclobacterium marinum DSM 745.</title>
        <authorList>
            <person name="Lucas S."/>
            <person name="Han J."/>
            <person name="Lapidus A."/>
            <person name="Bruce D."/>
            <person name="Goodwin L."/>
            <person name="Pitluck S."/>
            <person name="Peters L."/>
            <person name="Kyrpides N."/>
            <person name="Mavromatis K."/>
            <person name="Ivanova N."/>
            <person name="Ovchinnikova G."/>
            <person name="Chertkov O."/>
            <person name="Detter J.C."/>
            <person name="Tapia R."/>
            <person name="Han C."/>
            <person name="Land M."/>
            <person name="Hauser L."/>
            <person name="Markowitz V."/>
            <person name="Cheng J.-F."/>
            <person name="Hugenholtz P."/>
            <person name="Woyke T."/>
            <person name="Wu D."/>
            <person name="Tindall B."/>
            <person name="Schuetze A."/>
            <person name="Brambilla E."/>
            <person name="Klenk H.-P."/>
            <person name="Eisen J.A."/>
        </authorList>
    </citation>
    <scope>NUCLEOTIDE SEQUENCE [LARGE SCALE GENOMIC DNA]</scope>
    <source>
        <strain evidence="2">ATCC 25205 / DSM 745 / LMG 13164 / NCIMB 1802</strain>
    </source>
</reference>
<evidence type="ECO:0000313" key="1">
    <source>
        <dbReference type="EMBL" id="AEL24063.1"/>
    </source>
</evidence>
<accession>G0J3C2</accession>